<keyword evidence="3" id="KW-1185">Reference proteome</keyword>
<evidence type="ECO:0000313" key="3">
    <source>
        <dbReference type="Proteomes" id="UP001218188"/>
    </source>
</evidence>
<dbReference type="AlphaFoldDB" id="A0AAD6SGU8"/>
<evidence type="ECO:0000313" key="2">
    <source>
        <dbReference type="EMBL" id="KAJ7027240.1"/>
    </source>
</evidence>
<proteinExistence type="predicted"/>
<accession>A0AAD6SGU8</accession>
<protein>
    <submittedName>
        <fullName evidence="2">Uncharacterized protein</fullName>
    </submittedName>
</protein>
<evidence type="ECO:0000256" key="1">
    <source>
        <dbReference type="SAM" id="MobiDB-lite"/>
    </source>
</evidence>
<comment type="caution">
    <text evidence="2">The sequence shown here is derived from an EMBL/GenBank/DDBJ whole genome shotgun (WGS) entry which is preliminary data.</text>
</comment>
<feature type="region of interest" description="Disordered" evidence="1">
    <location>
        <begin position="224"/>
        <end position="266"/>
    </location>
</feature>
<feature type="compositionally biased region" description="Basic residues" evidence="1">
    <location>
        <begin position="133"/>
        <end position="143"/>
    </location>
</feature>
<feature type="region of interest" description="Disordered" evidence="1">
    <location>
        <begin position="130"/>
        <end position="149"/>
    </location>
</feature>
<dbReference type="EMBL" id="JARJCM010000126">
    <property type="protein sequence ID" value="KAJ7027240.1"/>
    <property type="molecule type" value="Genomic_DNA"/>
</dbReference>
<dbReference type="Proteomes" id="UP001218188">
    <property type="component" value="Unassembled WGS sequence"/>
</dbReference>
<name>A0AAD6SGU8_9AGAR</name>
<sequence length="266" mass="30006">MSARPSLTCTVVPTPRQVDVLTQAGNYYVPIYRRGHASSTLYAVRPIDTDFPRVHTTRAAIPAARISIHVNVHTAWLPAPPSFAEYVCTSHHPPAAALFSSSSSTSSFARWCLTRFIGGTLLRLHRPLQAAPRRPHHQQHQHQHSTTPVKTRKLLQRFRQFLADEERFWCALVLRLHGALVLRLHGVPLPGGGGARRVGARARFYFHYEFDGERLGDMPRYREQYRAQGPPNGNFKRRKPYINTPAEKPNYTPARGQRGAPAEDLG</sequence>
<gene>
    <name evidence="2" type="ORF">C8F04DRAFT_1294533</name>
</gene>
<organism evidence="2 3">
    <name type="scientific">Mycena alexandri</name>
    <dbReference type="NCBI Taxonomy" id="1745969"/>
    <lineage>
        <taxon>Eukaryota</taxon>
        <taxon>Fungi</taxon>
        <taxon>Dikarya</taxon>
        <taxon>Basidiomycota</taxon>
        <taxon>Agaricomycotina</taxon>
        <taxon>Agaricomycetes</taxon>
        <taxon>Agaricomycetidae</taxon>
        <taxon>Agaricales</taxon>
        <taxon>Marasmiineae</taxon>
        <taxon>Mycenaceae</taxon>
        <taxon>Mycena</taxon>
    </lineage>
</organism>
<reference evidence="2" key="1">
    <citation type="submission" date="2023-03" db="EMBL/GenBank/DDBJ databases">
        <title>Massive genome expansion in bonnet fungi (Mycena s.s.) driven by repeated elements and novel gene families across ecological guilds.</title>
        <authorList>
            <consortium name="Lawrence Berkeley National Laboratory"/>
            <person name="Harder C.B."/>
            <person name="Miyauchi S."/>
            <person name="Viragh M."/>
            <person name="Kuo A."/>
            <person name="Thoen E."/>
            <person name="Andreopoulos B."/>
            <person name="Lu D."/>
            <person name="Skrede I."/>
            <person name="Drula E."/>
            <person name="Henrissat B."/>
            <person name="Morin E."/>
            <person name="Kohler A."/>
            <person name="Barry K."/>
            <person name="LaButti K."/>
            <person name="Morin E."/>
            <person name="Salamov A."/>
            <person name="Lipzen A."/>
            <person name="Mereny Z."/>
            <person name="Hegedus B."/>
            <person name="Baldrian P."/>
            <person name="Stursova M."/>
            <person name="Weitz H."/>
            <person name="Taylor A."/>
            <person name="Grigoriev I.V."/>
            <person name="Nagy L.G."/>
            <person name="Martin F."/>
            <person name="Kauserud H."/>
        </authorList>
    </citation>
    <scope>NUCLEOTIDE SEQUENCE</scope>
    <source>
        <strain evidence="2">CBHHK200</strain>
    </source>
</reference>